<dbReference type="PANTHER" id="PTHR47447">
    <property type="entry name" value="OS03G0856100 PROTEIN"/>
    <property type="match status" value="1"/>
</dbReference>
<accession>A0A498IWV6</accession>
<sequence length="536" mass="60647">MQSRSMIPPQGEENGLSLSRTSLQIHHVSLQNPVAEESQNSKAPEIGNIQSPDGNSGSLLKSYIWVNPSSPRASQLRHKSYNSRYASLVKVAEYLNSCTPIEGDVFEALKGLGDNILEHDAVVVLNNMNNSESAFLAFNYFQQRLKPKREGKDMERSEKLFDEILQRGVNPNNVTFSTMISYFGMCSLLDKAVEWFEKMPGFGCNLDNVTYLAMIDAYGRAGKVEMAFSLYDRARTEKWHIDPVTFSTLIKIHEQSRNFDGCLNVYEELKAIGAKPNLVIYNTLLDAMGRARRPWQAKKIYREMISNELSPNWVTYASLLRAYGRAHYRDDALNVYKEMKEKGLELNVILYNTLLAMCADVGYTDEAVDIFEEMKSSETLKPDSWTFSSMITIYSCSGKAKCTDVVKIFNQLLELGITPDERFCGCLLNVMTPTPKEELCKLVNCIERADEKLGYVVRFLVEKQESSENFKNEASQLVKKVNEASQLVNSIGSDVKKAYCNCLIDLCVNLNLLERAYELLDLGITLKIYIGLQSRS</sequence>
<dbReference type="InterPro" id="IPR002885">
    <property type="entry name" value="PPR_rpt"/>
</dbReference>
<dbReference type="GO" id="GO:0003729">
    <property type="term" value="F:mRNA binding"/>
    <property type="evidence" value="ECO:0007669"/>
    <property type="project" value="TreeGrafter"/>
</dbReference>
<feature type="repeat" description="PPR" evidence="3">
    <location>
        <begin position="383"/>
        <end position="419"/>
    </location>
</feature>
<evidence type="ECO:0000313" key="6">
    <source>
        <dbReference type="Proteomes" id="UP000290289"/>
    </source>
</evidence>
<dbReference type="SUPFAM" id="SSF81901">
    <property type="entry name" value="HCP-like"/>
    <property type="match status" value="1"/>
</dbReference>
<dbReference type="Pfam" id="PF13812">
    <property type="entry name" value="PPR_3"/>
    <property type="match status" value="1"/>
</dbReference>
<dbReference type="GO" id="GO:0009570">
    <property type="term" value="C:chloroplast stroma"/>
    <property type="evidence" value="ECO:0007669"/>
    <property type="project" value="TreeGrafter"/>
</dbReference>
<dbReference type="PROSITE" id="PS51375">
    <property type="entry name" value="PPR"/>
    <property type="match status" value="7"/>
</dbReference>
<feature type="repeat" description="PPR" evidence="3">
    <location>
        <begin position="312"/>
        <end position="346"/>
    </location>
</feature>
<feature type="repeat" description="PPR" evidence="3">
    <location>
        <begin position="207"/>
        <end position="241"/>
    </location>
</feature>
<dbReference type="AlphaFoldDB" id="A0A498IWV6"/>
<dbReference type="Pfam" id="PF13041">
    <property type="entry name" value="PPR_2"/>
    <property type="match status" value="2"/>
</dbReference>
<protein>
    <recommendedName>
        <fullName evidence="7">Pentacotripeptide-repeat region of PRORP domain-containing protein</fullName>
    </recommendedName>
</protein>
<keyword evidence="6" id="KW-1185">Reference proteome</keyword>
<dbReference type="Gene3D" id="1.25.40.10">
    <property type="entry name" value="Tetratricopeptide repeat domain"/>
    <property type="match status" value="3"/>
</dbReference>
<dbReference type="EMBL" id="RDQH01000336">
    <property type="protein sequence ID" value="RXH85781.1"/>
    <property type="molecule type" value="Genomic_DNA"/>
</dbReference>
<evidence type="ECO:0000256" key="4">
    <source>
        <dbReference type="SAM" id="MobiDB-lite"/>
    </source>
</evidence>
<dbReference type="Proteomes" id="UP000290289">
    <property type="component" value="Chromosome 10"/>
</dbReference>
<comment type="caution">
    <text evidence="5">The sequence shown here is derived from an EMBL/GenBank/DDBJ whole genome shotgun (WGS) entry which is preliminary data.</text>
</comment>
<dbReference type="NCBIfam" id="TIGR00756">
    <property type="entry name" value="PPR"/>
    <property type="match status" value="5"/>
</dbReference>
<evidence type="ECO:0008006" key="7">
    <source>
        <dbReference type="Google" id="ProtNLM"/>
    </source>
</evidence>
<dbReference type="InterPro" id="IPR011990">
    <property type="entry name" value="TPR-like_helical_dom_sf"/>
</dbReference>
<dbReference type="GO" id="GO:0042134">
    <property type="term" value="F:rRNA primary transcript binding"/>
    <property type="evidence" value="ECO:0007669"/>
    <property type="project" value="TreeGrafter"/>
</dbReference>
<comment type="similarity">
    <text evidence="1">Belongs to the PPR family. P subfamily.</text>
</comment>
<evidence type="ECO:0000256" key="3">
    <source>
        <dbReference type="PROSITE-ProRule" id="PRU00708"/>
    </source>
</evidence>
<dbReference type="GO" id="GO:0045727">
    <property type="term" value="P:positive regulation of translation"/>
    <property type="evidence" value="ECO:0007669"/>
    <property type="project" value="TreeGrafter"/>
</dbReference>
<feature type="repeat" description="PPR" evidence="3">
    <location>
        <begin position="172"/>
        <end position="206"/>
    </location>
</feature>
<evidence type="ECO:0000313" key="5">
    <source>
        <dbReference type="EMBL" id="RXH85781.1"/>
    </source>
</evidence>
<gene>
    <name evidence="5" type="ORF">DVH24_014365</name>
</gene>
<feature type="repeat" description="PPR" evidence="3">
    <location>
        <begin position="242"/>
        <end position="276"/>
    </location>
</feature>
<name>A0A498IWV6_MALDO</name>
<proteinExistence type="inferred from homology"/>
<keyword evidence="2" id="KW-0677">Repeat</keyword>
<dbReference type="Pfam" id="PF12854">
    <property type="entry name" value="PPR_1"/>
    <property type="match status" value="1"/>
</dbReference>
<feature type="repeat" description="PPR" evidence="3">
    <location>
        <begin position="277"/>
        <end position="311"/>
    </location>
</feature>
<organism evidence="5 6">
    <name type="scientific">Malus domestica</name>
    <name type="common">Apple</name>
    <name type="synonym">Pyrus malus</name>
    <dbReference type="NCBI Taxonomy" id="3750"/>
    <lineage>
        <taxon>Eukaryota</taxon>
        <taxon>Viridiplantae</taxon>
        <taxon>Streptophyta</taxon>
        <taxon>Embryophyta</taxon>
        <taxon>Tracheophyta</taxon>
        <taxon>Spermatophyta</taxon>
        <taxon>Magnoliopsida</taxon>
        <taxon>eudicotyledons</taxon>
        <taxon>Gunneridae</taxon>
        <taxon>Pentapetalae</taxon>
        <taxon>rosids</taxon>
        <taxon>fabids</taxon>
        <taxon>Rosales</taxon>
        <taxon>Rosaceae</taxon>
        <taxon>Amygdaloideae</taxon>
        <taxon>Maleae</taxon>
        <taxon>Malus</taxon>
    </lineage>
</organism>
<evidence type="ECO:0000256" key="2">
    <source>
        <dbReference type="ARBA" id="ARBA00022737"/>
    </source>
</evidence>
<reference evidence="5 6" key="1">
    <citation type="submission" date="2018-10" db="EMBL/GenBank/DDBJ databases">
        <title>A high-quality apple genome assembly.</title>
        <authorList>
            <person name="Hu J."/>
        </authorList>
    </citation>
    <scope>NUCLEOTIDE SEQUENCE [LARGE SCALE GENOMIC DNA]</scope>
    <source>
        <strain evidence="6">cv. HFTH1</strain>
        <tissue evidence="5">Young leaf</tissue>
    </source>
</reference>
<feature type="region of interest" description="Disordered" evidence="4">
    <location>
        <begin position="32"/>
        <end position="54"/>
    </location>
</feature>
<feature type="repeat" description="PPR" evidence="3">
    <location>
        <begin position="347"/>
        <end position="381"/>
    </location>
</feature>
<evidence type="ECO:0000256" key="1">
    <source>
        <dbReference type="ARBA" id="ARBA00007626"/>
    </source>
</evidence>
<dbReference type="PANTHER" id="PTHR47447:SF12">
    <property type="entry name" value="PENTATRICOPEPTIDE REPEAT-CONTAINING PROTEIN ATP4 HOMOLOG, CHLOROPLASTIC"/>
    <property type="match status" value="1"/>
</dbReference>